<gene>
    <name evidence="2" type="ORF">MHBO_003828</name>
</gene>
<dbReference type="Proteomes" id="UP001439008">
    <property type="component" value="Unassembled WGS sequence"/>
</dbReference>
<evidence type="ECO:0008006" key="4">
    <source>
        <dbReference type="Google" id="ProtNLM"/>
    </source>
</evidence>
<sequence>MFSNYSRRFSVKSIITKKESPTSKSPVNNKKSFKNNFKPIEKYEAPKEPYYKEILYSKERSRPPPKSFLDFLTRFSAEAFSFFMAGILLANTIALFSTINNHKREINIWKERLKKLKKDGDRVRELQVSERNQIRKILISKQTNLQNKNEILSKISQIYKNNDQILVEHNEDKRVDIYENERKVERIRKIEEKVFK</sequence>
<evidence type="ECO:0000256" key="1">
    <source>
        <dbReference type="SAM" id="Phobius"/>
    </source>
</evidence>
<keyword evidence="3" id="KW-1185">Reference proteome</keyword>
<evidence type="ECO:0000313" key="2">
    <source>
        <dbReference type="EMBL" id="MES1922320.1"/>
    </source>
</evidence>
<reference evidence="2 3" key="1">
    <citation type="journal article" date="2024" name="BMC Biol.">
        <title>Comparative genomics of Ascetosporea gives new insight into the evolutionary basis for animal parasitism in Rhizaria.</title>
        <authorList>
            <person name="Hiltunen Thoren M."/>
            <person name="Onut-Brannstrom I."/>
            <person name="Alfjorden A."/>
            <person name="Peckova H."/>
            <person name="Swords F."/>
            <person name="Hooper C."/>
            <person name="Holzer A.S."/>
            <person name="Bass D."/>
            <person name="Burki F."/>
        </authorList>
    </citation>
    <scope>NUCLEOTIDE SEQUENCE [LARGE SCALE GENOMIC DNA]</scope>
    <source>
        <strain evidence="2">20-A016</strain>
    </source>
</reference>
<keyword evidence="1" id="KW-1133">Transmembrane helix</keyword>
<accession>A0ABV2ARM9</accession>
<proteinExistence type="predicted"/>
<comment type="caution">
    <text evidence="2">The sequence shown here is derived from an EMBL/GenBank/DDBJ whole genome shotgun (WGS) entry which is preliminary data.</text>
</comment>
<organism evidence="2 3">
    <name type="scientific">Bonamia ostreae</name>
    <dbReference type="NCBI Taxonomy" id="126728"/>
    <lineage>
        <taxon>Eukaryota</taxon>
        <taxon>Sar</taxon>
        <taxon>Rhizaria</taxon>
        <taxon>Endomyxa</taxon>
        <taxon>Ascetosporea</taxon>
        <taxon>Haplosporida</taxon>
        <taxon>Bonamia</taxon>
    </lineage>
</organism>
<feature type="transmembrane region" description="Helical" evidence="1">
    <location>
        <begin position="79"/>
        <end position="99"/>
    </location>
</feature>
<keyword evidence="1" id="KW-0472">Membrane</keyword>
<protein>
    <recommendedName>
        <fullName evidence="4">ATP synthase protein MI25</fullName>
    </recommendedName>
</protein>
<name>A0ABV2ARM9_9EUKA</name>
<keyword evidence="1" id="KW-0812">Transmembrane</keyword>
<dbReference type="EMBL" id="JBDODL010002583">
    <property type="protein sequence ID" value="MES1922320.1"/>
    <property type="molecule type" value="Genomic_DNA"/>
</dbReference>
<evidence type="ECO:0000313" key="3">
    <source>
        <dbReference type="Proteomes" id="UP001439008"/>
    </source>
</evidence>